<dbReference type="Gene3D" id="1.10.10.10">
    <property type="entry name" value="Winged helix-like DNA-binding domain superfamily/Winged helix DNA-binding domain"/>
    <property type="match status" value="1"/>
</dbReference>
<dbReference type="PRINTS" id="PR00035">
    <property type="entry name" value="HTHGNTR"/>
</dbReference>
<keyword evidence="3" id="KW-0804">Transcription</keyword>
<keyword evidence="2" id="KW-0238">DNA-binding</keyword>
<keyword evidence="1" id="KW-0805">Transcription regulation</keyword>
<dbReference type="CDD" id="cd07377">
    <property type="entry name" value="WHTH_GntR"/>
    <property type="match status" value="1"/>
</dbReference>
<dbReference type="RefSeq" id="WP_339101986.1">
    <property type="nucleotide sequence ID" value="NZ_CP147247.1"/>
</dbReference>
<evidence type="ECO:0000313" key="6">
    <source>
        <dbReference type="Proteomes" id="UP000195141"/>
    </source>
</evidence>
<dbReference type="InterPro" id="IPR000524">
    <property type="entry name" value="Tscrpt_reg_HTH_GntR"/>
</dbReference>
<organism evidence="5 6">
    <name type="scientific">Candidatus Enterococcus clewellii</name>
    <dbReference type="NCBI Taxonomy" id="1834193"/>
    <lineage>
        <taxon>Bacteria</taxon>
        <taxon>Bacillati</taxon>
        <taxon>Bacillota</taxon>
        <taxon>Bacilli</taxon>
        <taxon>Lactobacillales</taxon>
        <taxon>Enterococcaceae</taxon>
        <taxon>Enterococcus</taxon>
    </lineage>
</organism>
<keyword evidence="6" id="KW-1185">Reference proteome</keyword>
<dbReference type="GO" id="GO:0003700">
    <property type="term" value="F:DNA-binding transcription factor activity"/>
    <property type="evidence" value="ECO:0007669"/>
    <property type="project" value="InterPro"/>
</dbReference>
<name>A0AAQ3VXM1_9ENTE</name>
<dbReference type="EMBL" id="CP147247">
    <property type="protein sequence ID" value="WYJ89515.1"/>
    <property type="molecule type" value="Genomic_DNA"/>
</dbReference>
<reference evidence="5" key="1">
    <citation type="submission" date="2017-05" db="EMBL/GenBank/DDBJ databases">
        <authorList>
            <consortium name="The Broad Institute Genomics Platform"/>
            <consortium name="The Broad Institute Genomic Center for Infectious Diseases"/>
            <person name="Earl A."/>
            <person name="Manson A."/>
            <person name="Schwartman J."/>
            <person name="Gilmore M."/>
            <person name="Abouelleil A."/>
            <person name="Cao P."/>
            <person name="Chapman S."/>
            <person name="Cusick C."/>
            <person name="Shea T."/>
            <person name="Young S."/>
            <person name="Neafsey D."/>
            <person name="Nusbaum C."/>
            <person name="Birren B."/>
        </authorList>
    </citation>
    <scope>NUCLEOTIDE SEQUENCE</scope>
    <source>
        <strain evidence="5">9E7_DIV0242</strain>
    </source>
</reference>
<dbReference type="PROSITE" id="PS50949">
    <property type="entry name" value="HTH_GNTR"/>
    <property type="match status" value="1"/>
</dbReference>
<dbReference type="SMART" id="SM00345">
    <property type="entry name" value="HTH_GNTR"/>
    <property type="match status" value="1"/>
</dbReference>
<dbReference type="InterPro" id="IPR036388">
    <property type="entry name" value="WH-like_DNA-bd_sf"/>
</dbReference>
<proteinExistence type="predicted"/>
<dbReference type="InterPro" id="IPR036390">
    <property type="entry name" value="WH_DNA-bd_sf"/>
</dbReference>
<dbReference type="Gene3D" id="3.40.1410.10">
    <property type="entry name" value="Chorismate lyase-like"/>
    <property type="match status" value="1"/>
</dbReference>
<dbReference type="InterPro" id="IPR011663">
    <property type="entry name" value="UTRA"/>
</dbReference>
<dbReference type="GO" id="GO:0045892">
    <property type="term" value="P:negative regulation of DNA-templated transcription"/>
    <property type="evidence" value="ECO:0007669"/>
    <property type="project" value="TreeGrafter"/>
</dbReference>
<dbReference type="SUPFAM" id="SSF46785">
    <property type="entry name" value="Winged helix' DNA-binding domain"/>
    <property type="match status" value="1"/>
</dbReference>
<evidence type="ECO:0000256" key="2">
    <source>
        <dbReference type="ARBA" id="ARBA00023125"/>
    </source>
</evidence>
<evidence type="ECO:0000256" key="3">
    <source>
        <dbReference type="ARBA" id="ARBA00023163"/>
    </source>
</evidence>
<dbReference type="SUPFAM" id="SSF64288">
    <property type="entry name" value="Chorismate lyase-like"/>
    <property type="match status" value="1"/>
</dbReference>
<dbReference type="FunFam" id="1.10.10.10:FF:000079">
    <property type="entry name" value="GntR family transcriptional regulator"/>
    <property type="match status" value="1"/>
</dbReference>
<sequence length="240" mass="28306">MGTENQPLYVQVADEMRNNIRIEKWQEGHKIPTEFELCDIFHVSRITIRKAIEELVREKLLVRKKPVGTFVAERKLVDDKQNYTIVKSFTNEMKELGIKFETLKVNVIVSHADHTIANFLNITPGEKVIILKRLRGNKGKPIGYFITYFKHEEHFSLNTNDYKYSFYDYLNSLDIHITSNQEVVESVLPTKEIATILKVSNGTPLLKRCRFTSDAYKNFYEYTECYYIGNEYKYFIDFTR</sequence>
<evidence type="ECO:0000313" key="5">
    <source>
        <dbReference type="EMBL" id="WYJ89515.1"/>
    </source>
</evidence>
<reference evidence="5" key="2">
    <citation type="submission" date="2024-03" db="EMBL/GenBank/DDBJ databases">
        <title>The Genome Sequence of Enterococcus sp. DIV0242b.</title>
        <authorList>
            <consortium name="The Broad Institute Genomics Platform"/>
            <consortium name="The Broad Institute Microbial Omics Core"/>
            <consortium name="The Broad Institute Genomic Center for Infectious Diseases"/>
            <person name="Earl A."/>
            <person name="Manson A."/>
            <person name="Gilmore M."/>
            <person name="Schwartman J."/>
            <person name="Shea T."/>
            <person name="Abouelleil A."/>
            <person name="Cao P."/>
            <person name="Chapman S."/>
            <person name="Cusick C."/>
            <person name="Young S."/>
            <person name="Neafsey D."/>
            <person name="Nusbaum C."/>
            <person name="Birren B."/>
        </authorList>
    </citation>
    <scope>NUCLEOTIDE SEQUENCE</scope>
    <source>
        <strain evidence="5">9E7_DIV0242</strain>
    </source>
</reference>
<dbReference type="AlphaFoldDB" id="A0AAQ3VXM1"/>
<protein>
    <submittedName>
        <fullName evidence="5">GntR family transcriptional regulator</fullName>
    </submittedName>
</protein>
<evidence type="ECO:0000259" key="4">
    <source>
        <dbReference type="PROSITE" id="PS50949"/>
    </source>
</evidence>
<dbReference type="GO" id="GO:0003677">
    <property type="term" value="F:DNA binding"/>
    <property type="evidence" value="ECO:0007669"/>
    <property type="project" value="UniProtKB-KW"/>
</dbReference>
<dbReference type="PANTHER" id="PTHR44846:SF17">
    <property type="entry name" value="GNTR-FAMILY TRANSCRIPTIONAL REGULATOR"/>
    <property type="match status" value="1"/>
</dbReference>
<dbReference type="InterPro" id="IPR028978">
    <property type="entry name" value="Chorismate_lyase_/UTRA_dom_sf"/>
</dbReference>
<feature type="domain" description="HTH gntR-type" evidence="4">
    <location>
        <begin position="6"/>
        <end position="74"/>
    </location>
</feature>
<dbReference type="Pfam" id="PF00392">
    <property type="entry name" value="GntR"/>
    <property type="match status" value="1"/>
</dbReference>
<evidence type="ECO:0000256" key="1">
    <source>
        <dbReference type="ARBA" id="ARBA00023015"/>
    </source>
</evidence>
<gene>
    <name evidence="5" type="ORF">A5888_001237</name>
</gene>
<dbReference type="PANTHER" id="PTHR44846">
    <property type="entry name" value="MANNOSYL-D-GLYCERATE TRANSPORT/METABOLISM SYSTEM REPRESSOR MNGR-RELATED"/>
    <property type="match status" value="1"/>
</dbReference>
<dbReference type="SMART" id="SM00866">
    <property type="entry name" value="UTRA"/>
    <property type="match status" value="1"/>
</dbReference>
<dbReference type="InterPro" id="IPR050679">
    <property type="entry name" value="Bact_HTH_transcr_reg"/>
</dbReference>
<accession>A0AAQ3VXM1</accession>
<dbReference type="Pfam" id="PF07702">
    <property type="entry name" value="UTRA"/>
    <property type="match status" value="1"/>
</dbReference>
<dbReference type="Proteomes" id="UP000195141">
    <property type="component" value="Chromosome"/>
</dbReference>